<evidence type="ECO:0000256" key="2">
    <source>
        <dbReference type="ARBA" id="ARBA00023015"/>
    </source>
</evidence>
<dbReference type="OrthoDB" id="7939625at2"/>
<evidence type="ECO:0000256" key="3">
    <source>
        <dbReference type="ARBA" id="ARBA00023125"/>
    </source>
</evidence>
<keyword evidence="2" id="KW-0805">Transcription regulation</keyword>
<dbReference type="CDD" id="cd01392">
    <property type="entry name" value="HTH_LacI"/>
    <property type="match status" value="1"/>
</dbReference>
<dbReference type="PROSITE" id="PS50932">
    <property type="entry name" value="HTH_LACI_2"/>
    <property type="match status" value="1"/>
</dbReference>
<dbReference type="CDD" id="cd06267">
    <property type="entry name" value="PBP1_LacI_sugar_binding-like"/>
    <property type="match status" value="1"/>
</dbReference>
<dbReference type="SUPFAM" id="SSF47413">
    <property type="entry name" value="lambda repressor-like DNA-binding domains"/>
    <property type="match status" value="1"/>
</dbReference>
<protein>
    <submittedName>
        <fullName evidence="6">LacI family DNA-binding transcriptional regulator</fullName>
    </submittedName>
</protein>
<feature type="domain" description="HTH lacI-type" evidence="5">
    <location>
        <begin position="6"/>
        <end position="60"/>
    </location>
</feature>
<dbReference type="GO" id="GO:0000976">
    <property type="term" value="F:transcription cis-regulatory region binding"/>
    <property type="evidence" value="ECO:0007669"/>
    <property type="project" value="TreeGrafter"/>
</dbReference>
<keyword evidence="3 6" id="KW-0238">DNA-binding</keyword>
<sequence length="347" mass="37178">MPTNGPTVRDVARHAGVSVASVSRALNGIKTVRPDVRKLVEDAARELGYVPHAGARNLSLQRSGAVGVALPDLHGEYFSELVRGLHQAALDHGTQLLLSNVPQDPERAVEALNHLRGRVDALVILAPHLDPDCLLRNLSPNLPTVLLNGAPHKRNVHELRLDNYAGAQAMVQHLHDRGCYDLVHIAGPAGNIEAQERQRGFLESCAELGINGRILAGDFSEEAGAAAASEIIASRLTTDGIFAANDMMAIGAMTVLKSHGIALPDDMALAGFDDIPLARLVTPALTTIRVDIAGMGKRAMAVLFQDDPKDRVNTPILEWKIPELIARETTTRVNPRTDPSAAAHNNP</sequence>
<dbReference type="Gene3D" id="1.10.260.40">
    <property type="entry name" value="lambda repressor-like DNA-binding domains"/>
    <property type="match status" value="1"/>
</dbReference>
<dbReference type="RefSeq" id="WP_160738748.1">
    <property type="nucleotide sequence ID" value="NZ_WTYQ01000002.1"/>
</dbReference>
<dbReference type="EMBL" id="WTYQ01000002">
    <property type="protein sequence ID" value="MXP25525.1"/>
    <property type="molecule type" value="Genomic_DNA"/>
</dbReference>
<dbReference type="Pfam" id="PF00356">
    <property type="entry name" value="LacI"/>
    <property type="match status" value="1"/>
</dbReference>
<dbReference type="PROSITE" id="PS00356">
    <property type="entry name" value="HTH_LACI_1"/>
    <property type="match status" value="1"/>
</dbReference>
<reference evidence="6 7" key="1">
    <citation type="submission" date="2019-12" db="EMBL/GenBank/DDBJ databases">
        <title>Genomic-based taxomic classification of the family Erythrobacteraceae.</title>
        <authorList>
            <person name="Xu L."/>
        </authorList>
    </citation>
    <scope>NUCLEOTIDE SEQUENCE [LARGE SCALE GENOMIC DNA]</scope>
    <source>
        <strain evidence="6 7">DSM 18604</strain>
    </source>
</reference>
<dbReference type="InterPro" id="IPR000843">
    <property type="entry name" value="HTH_LacI"/>
</dbReference>
<evidence type="ECO:0000313" key="6">
    <source>
        <dbReference type="EMBL" id="MXP25525.1"/>
    </source>
</evidence>
<comment type="caution">
    <text evidence="6">The sequence shown here is derived from an EMBL/GenBank/DDBJ whole genome shotgun (WGS) entry which is preliminary data.</text>
</comment>
<keyword evidence="7" id="KW-1185">Reference proteome</keyword>
<dbReference type="InterPro" id="IPR010982">
    <property type="entry name" value="Lambda_DNA-bd_dom_sf"/>
</dbReference>
<dbReference type="Proteomes" id="UP000460561">
    <property type="component" value="Unassembled WGS sequence"/>
</dbReference>
<accession>A0A845A9Q4</accession>
<organism evidence="6 7">
    <name type="scientific">Altericroceibacterium indicum</name>
    <dbReference type="NCBI Taxonomy" id="374177"/>
    <lineage>
        <taxon>Bacteria</taxon>
        <taxon>Pseudomonadati</taxon>
        <taxon>Pseudomonadota</taxon>
        <taxon>Alphaproteobacteria</taxon>
        <taxon>Sphingomonadales</taxon>
        <taxon>Erythrobacteraceae</taxon>
        <taxon>Altericroceibacterium</taxon>
    </lineage>
</organism>
<dbReference type="Pfam" id="PF13377">
    <property type="entry name" value="Peripla_BP_3"/>
    <property type="match status" value="1"/>
</dbReference>
<dbReference type="PRINTS" id="PR00036">
    <property type="entry name" value="HTHLACI"/>
</dbReference>
<keyword evidence="4" id="KW-0804">Transcription</keyword>
<name>A0A845A9Q4_9SPHN</name>
<dbReference type="PANTHER" id="PTHR30146">
    <property type="entry name" value="LACI-RELATED TRANSCRIPTIONAL REPRESSOR"/>
    <property type="match status" value="1"/>
</dbReference>
<evidence type="ECO:0000256" key="1">
    <source>
        <dbReference type="ARBA" id="ARBA00022491"/>
    </source>
</evidence>
<dbReference type="GO" id="GO:0003700">
    <property type="term" value="F:DNA-binding transcription factor activity"/>
    <property type="evidence" value="ECO:0007669"/>
    <property type="project" value="TreeGrafter"/>
</dbReference>
<evidence type="ECO:0000259" key="5">
    <source>
        <dbReference type="PROSITE" id="PS50932"/>
    </source>
</evidence>
<keyword evidence="1" id="KW-0678">Repressor</keyword>
<dbReference type="AlphaFoldDB" id="A0A845A9Q4"/>
<evidence type="ECO:0000256" key="4">
    <source>
        <dbReference type="ARBA" id="ARBA00023163"/>
    </source>
</evidence>
<evidence type="ECO:0000313" key="7">
    <source>
        <dbReference type="Proteomes" id="UP000460561"/>
    </source>
</evidence>
<dbReference type="SUPFAM" id="SSF53822">
    <property type="entry name" value="Periplasmic binding protein-like I"/>
    <property type="match status" value="1"/>
</dbReference>
<proteinExistence type="predicted"/>
<gene>
    <name evidence="6" type="ORF">GRI39_05645</name>
</gene>
<dbReference type="InterPro" id="IPR046335">
    <property type="entry name" value="LacI/GalR-like_sensor"/>
</dbReference>
<dbReference type="PANTHER" id="PTHR30146:SF151">
    <property type="entry name" value="HTH-TYPE TRANSCRIPTIONAL REPRESSOR CYTR"/>
    <property type="match status" value="1"/>
</dbReference>
<dbReference type="Gene3D" id="3.40.50.2300">
    <property type="match status" value="2"/>
</dbReference>
<dbReference type="InterPro" id="IPR028082">
    <property type="entry name" value="Peripla_BP_I"/>
</dbReference>
<dbReference type="SMART" id="SM00354">
    <property type="entry name" value="HTH_LACI"/>
    <property type="match status" value="1"/>
</dbReference>